<dbReference type="Proteomes" id="UP001260956">
    <property type="component" value="Unassembled WGS sequence"/>
</dbReference>
<sequence>MEAGKVLQEVKALCADKKYEEAKSLIEKNKENLEEKYPIAQEFIELKQGTILHRFKHFFGITE</sequence>
<dbReference type="Proteomes" id="UP001141166">
    <property type="component" value="Unassembled WGS sequence"/>
</dbReference>
<dbReference type="RefSeq" id="WP_002296424.1">
    <property type="nucleotide sequence ID" value="NZ_AP019394.1"/>
</dbReference>
<evidence type="ECO:0000313" key="15">
    <source>
        <dbReference type="Proteomes" id="UP000249070"/>
    </source>
</evidence>
<organism evidence="2 11">
    <name type="scientific">Enterococcus faecium</name>
    <name type="common">Streptococcus faecium</name>
    <dbReference type="NCBI Taxonomy" id="1352"/>
    <lineage>
        <taxon>Bacteria</taxon>
        <taxon>Bacillati</taxon>
        <taxon>Bacillota</taxon>
        <taxon>Bacilli</taxon>
        <taxon>Lactobacillales</taxon>
        <taxon>Enterococcaceae</taxon>
        <taxon>Enterococcus</taxon>
    </lineage>
</organism>
<dbReference type="Proteomes" id="UP000289562">
    <property type="component" value="Unassembled WGS sequence"/>
</dbReference>
<reference evidence="3" key="8">
    <citation type="journal article" date="2022" name="J. Anim. Sci.">
        <title>Whole genome sequence analyses-based assessment of virulence potential and antimicrobial susceptibilities and resistance of Enterococcus faecium strains isolated from commercial swine and cattle probiotic products.</title>
        <authorList>
            <person name="Shridhar P.B."/>
            <person name="Amachawadi R.G."/>
            <person name="Tokach M."/>
            <person name="Patel I."/>
            <person name="Gangiredla J."/>
            <person name="Mammel M."/>
            <person name="Nagaraja T.G."/>
        </authorList>
    </citation>
    <scope>NUCLEOTIDE SEQUENCE</scope>
    <source>
        <strain evidence="3">EF215</strain>
    </source>
</reference>
<evidence type="ECO:0000313" key="11">
    <source>
        <dbReference type="Proteomes" id="UP000070452"/>
    </source>
</evidence>
<dbReference type="EMBL" id="JAIFOC010000161">
    <property type="protein sequence ID" value="MBX4223777.1"/>
    <property type="molecule type" value="Genomic_DNA"/>
</dbReference>
<reference evidence="9 16" key="5">
    <citation type="submission" date="2017-12" db="EMBL/GenBank/DDBJ databases">
        <title>A pool of 800 enterococci isolated from chicken carcass rinse samples from New Zealand.</title>
        <authorList>
            <person name="Zhang J."/>
            <person name="Rogers L."/>
            <person name="Midwinter A."/>
            <person name="French N."/>
        </authorList>
    </citation>
    <scope>NUCLEOTIDE SEQUENCE [LARGE SCALE GENOMIC DNA]</scope>
    <source>
        <strain evidence="9 16">EN697</strain>
    </source>
</reference>
<reference evidence="5" key="10">
    <citation type="submission" date="2023-03" db="EMBL/GenBank/DDBJ databases">
        <authorList>
            <person name="Shen W."/>
            <person name="Cai J."/>
        </authorList>
    </citation>
    <scope>NUCLEOTIDE SEQUENCE</scope>
    <source>
        <strain evidence="5">B1010-2</strain>
    </source>
</reference>
<dbReference type="AlphaFoldDB" id="A0A132P2C8"/>
<dbReference type="EMBL" id="LRHK01000005">
    <property type="protein sequence ID" value="KWX16479.1"/>
    <property type="molecule type" value="Genomic_DNA"/>
</dbReference>
<dbReference type="STRING" id="1352.AL014_05490"/>
<evidence type="ECO:0000313" key="10">
    <source>
        <dbReference type="EMBL" id="SAM37481.1"/>
    </source>
</evidence>
<reference evidence="7 14" key="4">
    <citation type="submission" date="2017-05" db="EMBL/GenBank/DDBJ databases">
        <title>The Genome Sequence of Enterococcus faecium 6F2_DIV0138.</title>
        <authorList>
            <consortium name="The Broad Institute Genomics Platform"/>
            <consortium name="The Broad Institute Genomic Center for Infectious Diseases"/>
            <person name="Earl A."/>
            <person name="Manson A."/>
            <person name="Schwartman J."/>
            <person name="Gilmore M."/>
            <person name="Abouelleil A."/>
            <person name="Cao P."/>
            <person name="Chapman S."/>
            <person name="Cusick C."/>
            <person name="Shea T."/>
            <person name="Young S."/>
            <person name="Neafsey D."/>
            <person name="Nusbaum C."/>
            <person name="Birren B."/>
        </authorList>
    </citation>
    <scope>NUCLEOTIDE SEQUENCE [LARGE SCALE GENOMIC DNA]</scope>
    <source>
        <strain evidence="7 14">6F2_DIV0138</strain>
    </source>
</reference>
<evidence type="ECO:0000313" key="2">
    <source>
        <dbReference type="EMBL" id="KWX16479.1"/>
    </source>
</evidence>
<dbReference type="Proteomes" id="UP000194737">
    <property type="component" value="Unassembled WGS sequence"/>
</dbReference>
<dbReference type="Proteomes" id="UP000191171">
    <property type="component" value="Unassembled WGS sequence"/>
</dbReference>
<dbReference type="EMBL" id="WEFP01000001">
    <property type="protein sequence ID" value="KAB7576416.1"/>
    <property type="molecule type" value="Genomic_DNA"/>
</dbReference>
<evidence type="ECO:0000313" key="17">
    <source>
        <dbReference type="Proteomes" id="UP000469871"/>
    </source>
</evidence>
<dbReference type="EMBL" id="FKLM01000007">
    <property type="protein sequence ID" value="SAM37481.1"/>
    <property type="molecule type" value="Genomic_DNA"/>
</dbReference>
<evidence type="ECO:0000313" key="1">
    <source>
        <dbReference type="EMBL" id="KAB7576416.1"/>
    </source>
</evidence>
<protein>
    <submittedName>
        <fullName evidence="2">Uncharacterized protein</fullName>
    </submittedName>
</protein>
<dbReference type="GeneID" id="66454189"/>
<reference evidence="2 11" key="1">
    <citation type="submission" date="2016-01" db="EMBL/GenBank/DDBJ databases">
        <title>Molecular Mechanisms for transfer of large genomic segments between Enterococcus faecium strains.</title>
        <authorList>
            <person name="Garcia-Solache M.A."/>
            <person name="Lebreton F."/>
            <person name="Mclaughlin R.E."/>
            <person name="Whiteaker J.D."/>
            <person name="Gilmore M.S."/>
            <person name="Rice L.B."/>
        </authorList>
    </citation>
    <scope>NUCLEOTIDE SEQUENCE [LARGE SCALE GENOMIC DNA]</scope>
    <source>
        <strain evidence="2 11">D344RRF x C68</strain>
    </source>
</reference>
<evidence type="ECO:0000313" key="7">
    <source>
        <dbReference type="EMBL" id="OTN99996.1"/>
    </source>
</evidence>
<dbReference type="Proteomes" id="UP000070452">
    <property type="component" value="Unassembled WGS sequence"/>
</dbReference>
<evidence type="ECO:0000313" key="12">
    <source>
        <dbReference type="Proteomes" id="UP000183509"/>
    </source>
</evidence>
<evidence type="ECO:0000313" key="13">
    <source>
        <dbReference type="Proteomes" id="UP000191171"/>
    </source>
</evidence>
<reference evidence="4" key="9">
    <citation type="submission" date="2022-05" db="EMBL/GenBank/DDBJ databases">
        <title>Draft genome sequences of Clostridium perfringens strains isolated from Peru.</title>
        <authorList>
            <person name="Hurtado R."/>
            <person name="Lima L."/>
            <person name="Sousa T."/>
            <person name="Jaiswal A.K."/>
            <person name="Tiwari S."/>
            <person name="Maturrano L."/>
            <person name="Brenig B."/>
            <person name="Azevedo V."/>
        </authorList>
    </citation>
    <scope>NUCLEOTIDE SEQUENCE</scope>
    <source>
        <strain evidence="4">CP4</strain>
    </source>
</reference>
<dbReference type="PATRIC" id="fig|1352.1358.peg.1905"/>
<dbReference type="Proteomes" id="UP001139644">
    <property type="component" value="Unassembled WGS sequence"/>
</dbReference>
<gene>
    <name evidence="7" type="ORF">A5804_001489</name>
    <name evidence="2" type="ORF">AWT83_13185</name>
    <name evidence="6" type="ORF">B1P95_08565</name>
    <name evidence="9" type="ORF">CYQ77_13515</name>
    <name evidence="8" type="ORF">DKP91_00970</name>
    <name evidence="10" type="ORF">DTPHA_600665</name>
    <name evidence="1" type="ORF">GBM73_03355</name>
    <name evidence="3" type="ORF">KYX88_13455</name>
    <name evidence="4" type="ORF">M3X98_05530</name>
    <name evidence="5" type="ORF">P6Z85_09445</name>
</gene>
<evidence type="ECO:0000313" key="6">
    <source>
        <dbReference type="EMBL" id="OOL82576.1"/>
    </source>
</evidence>
<evidence type="ECO:0000313" key="3">
    <source>
        <dbReference type="EMBL" id="MBX4223777.1"/>
    </source>
</evidence>
<evidence type="ECO:0000313" key="16">
    <source>
        <dbReference type="Proteomes" id="UP000289562"/>
    </source>
</evidence>
<dbReference type="EMBL" id="MVGJ01000040">
    <property type="protein sequence ID" value="OOL82576.1"/>
    <property type="molecule type" value="Genomic_DNA"/>
</dbReference>
<reference evidence="1 17" key="7">
    <citation type="submission" date="2019-10" db="EMBL/GenBank/DDBJ databases">
        <title>Evolutionary dynamics of vancomycin-resistant Enterococcus faecium during gastrointestinal tract colonization and bloodstream infection in immunocompromised pediatric patients.</title>
        <authorList>
            <person name="Chilambi G.S."/>
            <person name="Nordstrom H.R."/>
            <person name="Evans D.R."/>
            <person name="Ferrolino J."/>
            <person name="Hayden R.T."/>
            <person name="Maron G.M."/>
            <person name="Vo A.N."/>
            <person name="Gilmore M.S."/>
            <person name="Wolf J."/>
            <person name="Rosch J.W."/>
            <person name="Van Tyne D."/>
        </authorList>
    </citation>
    <scope>NUCLEOTIDE SEQUENCE [LARGE SCALE GENOMIC DNA]</scope>
    <source>
        <strain evidence="1 17">VRECG27</strain>
    </source>
</reference>
<dbReference type="EMBL" id="QHGU01000003">
    <property type="protein sequence ID" value="PZM57001.1"/>
    <property type="molecule type" value="Genomic_DNA"/>
</dbReference>
<dbReference type="Proteomes" id="UP000249070">
    <property type="component" value="Unassembled WGS sequence"/>
</dbReference>
<evidence type="ECO:0000313" key="5">
    <source>
        <dbReference type="EMBL" id="MDT2370370.1"/>
    </source>
</evidence>
<dbReference type="EMBL" id="NGLB01000001">
    <property type="protein sequence ID" value="OTN99996.1"/>
    <property type="molecule type" value="Genomic_DNA"/>
</dbReference>
<dbReference type="EMBL" id="JARPTX010000030">
    <property type="protein sequence ID" value="MDT2370370.1"/>
    <property type="molecule type" value="Genomic_DNA"/>
</dbReference>
<dbReference type="EMBL" id="PJVH01000089">
    <property type="protein sequence ID" value="RXU82814.1"/>
    <property type="molecule type" value="Genomic_DNA"/>
</dbReference>
<reference evidence="8 15" key="6">
    <citation type="submission" date="2018-05" db="EMBL/GenBank/DDBJ databases">
        <title>Vancomycin-resistant Enterococcus faecium strain from Chelyabinsk, Russia.</title>
        <authorList>
            <person name="Gostev V."/>
            <person name="Goncharov A."/>
            <person name="Kolodzhieva V."/>
            <person name="Suvorov A."/>
            <person name="Sidorenko S."/>
            <person name="Zueva L."/>
        </authorList>
    </citation>
    <scope>NUCLEOTIDE SEQUENCE [LARGE SCALE GENOMIC DNA]</scope>
    <source>
        <strain evidence="8 15">20</strain>
    </source>
</reference>
<comment type="caution">
    <text evidence="2">The sequence shown here is derived from an EMBL/GenBank/DDBJ whole genome shotgun (WGS) entry which is preliminary data.</text>
</comment>
<evidence type="ECO:0000313" key="8">
    <source>
        <dbReference type="EMBL" id="PZM57001.1"/>
    </source>
</evidence>
<evidence type="ECO:0000313" key="9">
    <source>
        <dbReference type="EMBL" id="RXU82814.1"/>
    </source>
</evidence>
<evidence type="ECO:0000313" key="4">
    <source>
        <dbReference type="EMBL" id="MDC4247518.1"/>
    </source>
</evidence>
<dbReference type="Proteomes" id="UP000183509">
    <property type="component" value="Unassembled WGS sequence"/>
</dbReference>
<reference evidence="6 13" key="3">
    <citation type="submission" date="2017-02" db="EMBL/GenBank/DDBJ databases">
        <title>Clonality and virulence of isolates of VRE in Hematopoietic Stem Cell Transplanted (HSCT) patients.</title>
        <authorList>
            <person name="Marchi A.P."/>
            <person name="Martins R.C."/>
            <person name="Marie S.K."/>
            <person name="Levin A.S."/>
            <person name="Costa S.F."/>
        </authorList>
    </citation>
    <scope>NUCLEOTIDE SEQUENCE [LARGE SCALE GENOMIC DNA]</scope>
    <source>
        <strain evidence="6 13">LIM1759</strain>
    </source>
</reference>
<evidence type="ECO:0000313" key="14">
    <source>
        <dbReference type="Proteomes" id="UP000194737"/>
    </source>
</evidence>
<name>A0A132P2C8_ENTFC</name>
<proteinExistence type="predicted"/>
<dbReference type="Proteomes" id="UP000469871">
    <property type="component" value="Unassembled WGS sequence"/>
</dbReference>
<dbReference type="EMBL" id="JAMWMK010000006">
    <property type="protein sequence ID" value="MDC4247518.1"/>
    <property type="molecule type" value="Genomic_DNA"/>
</dbReference>
<reference evidence="10 12" key="2">
    <citation type="submission" date="2016-04" db="EMBL/GenBank/DDBJ databases">
        <authorList>
            <person name="Millard A."/>
        </authorList>
    </citation>
    <scope>NUCLEOTIDE SEQUENCE [LARGE SCALE GENOMIC DNA]</scope>
    <source>
        <strain evidence="10">Isolate 22</strain>
    </source>
</reference>
<accession>A0A132P2C8</accession>